<evidence type="ECO:0000256" key="6">
    <source>
        <dbReference type="ARBA" id="ARBA00029321"/>
    </source>
</evidence>
<dbReference type="GO" id="GO:0006094">
    <property type="term" value="P:gluconeogenesis"/>
    <property type="evidence" value="ECO:0007669"/>
    <property type="project" value="UniProtKB-UniRule"/>
</dbReference>
<keyword evidence="4 7" id="KW-0324">Glycolysis</keyword>
<feature type="active site" description="Proton donor" evidence="7">
    <location>
        <position position="327"/>
    </location>
</feature>
<dbReference type="InterPro" id="IPR046348">
    <property type="entry name" value="SIS_dom_sf"/>
</dbReference>
<dbReference type="Gene3D" id="1.10.1390.10">
    <property type="match status" value="1"/>
</dbReference>
<feature type="active site" evidence="7">
    <location>
        <position position="358"/>
    </location>
</feature>
<dbReference type="UniPathway" id="UPA00138"/>
<dbReference type="GO" id="GO:0005829">
    <property type="term" value="C:cytosol"/>
    <property type="evidence" value="ECO:0007669"/>
    <property type="project" value="TreeGrafter"/>
</dbReference>
<dbReference type="AlphaFoldDB" id="A0A157P0T5"/>
<dbReference type="GO" id="GO:0051156">
    <property type="term" value="P:glucose 6-phosphate metabolic process"/>
    <property type="evidence" value="ECO:0007669"/>
    <property type="project" value="TreeGrafter"/>
</dbReference>
<dbReference type="GO" id="GO:0048029">
    <property type="term" value="F:monosaccharide binding"/>
    <property type="evidence" value="ECO:0007669"/>
    <property type="project" value="TreeGrafter"/>
</dbReference>
<dbReference type="PANTHER" id="PTHR11469:SF1">
    <property type="entry name" value="GLUCOSE-6-PHOSPHATE ISOMERASE"/>
    <property type="match status" value="1"/>
</dbReference>
<keyword evidence="3 7" id="KW-0312">Gluconeogenesis</keyword>
<dbReference type="PRINTS" id="PR00662">
    <property type="entry name" value="G6PISOMERASE"/>
</dbReference>
<dbReference type="OrthoDB" id="140919at2"/>
<evidence type="ECO:0000256" key="8">
    <source>
        <dbReference type="RuleBase" id="RU000612"/>
    </source>
</evidence>
<accession>A0A157P0T5</accession>
<dbReference type="PROSITE" id="PS51463">
    <property type="entry name" value="P_GLUCOSE_ISOMERASE_3"/>
    <property type="match status" value="1"/>
</dbReference>
<dbReference type="CDD" id="cd05016">
    <property type="entry name" value="SIS_PGI_2"/>
    <property type="match status" value="1"/>
</dbReference>
<comment type="pathway">
    <text evidence="1 7 8">Carbohydrate degradation; glycolysis; D-glyceraldehyde 3-phosphate and glycerone phosphate from D-glucose: step 2/4.</text>
</comment>
<keyword evidence="7" id="KW-0963">Cytoplasm</keyword>
<feature type="active site" evidence="7">
    <location>
        <position position="486"/>
    </location>
</feature>
<comment type="subcellular location">
    <subcellularLocation>
        <location evidence="7">Cytoplasm</location>
    </subcellularLocation>
</comment>
<sequence>MPTSLSSSPAWLDFVQAVHAAPRDGRHLRILPAGGLQVDLTAQAQSPALDRAGAALLAQQGFDTARQGLFAGAHVNWTEDRPAWHTALRAAQPPASVAETVLAERRHLRDFIAQADADQAWRHVLHLGIGGSDWGPRLAIQSLRHTGLKRDVRFASNVDAHDIESTLASLDPRQTLIIIASKSFTTTEPLANLAVAVQWLRDAGVAEPMRQVVAITANVAGARKAGIADAHIFPFWDWVGGRYSLWSSISLPVALGLGCEAIEQLLAGAEAMDQHFLNAPLAENAPVQMALSGIANRNVLAYGSLAILPYDSRLTHLVPWAQQLEMESLGKVATADGTPVGMDTGPVVWGMTGTDCQHTFFQWLHQDAKGAPVDFVVCLHADHDHAQNHRILVANCLAQRAAMLSGKPFDEALQESLATGADPAQAAVLASHRVHPGGRPSTLIVLPRLTPHALGSLLALYEHKVFTQGVLWGINPFDQWGVEFGKKLAQRIVCELDTEDGGADGWQDASTRHWIRSLANT</sequence>
<evidence type="ECO:0000256" key="7">
    <source>
        <dbReference type="HAMAP-Rule" id="MF_00473"/>
    </source>
</evidence>
<evidence type="ECO:0000313" key="10">
    <source>
        <dbReference type="Proteomes" id="UP000077037"/>
    </source>
</evidence>
<dbReference type="HAMAP" id="MF_00473">
    <property type="entry name" value="G6P_isomerase"/>
    <property type="match status" value="1"/>
</dbReference>
<dbReference type="InterPro" id="IPR023096">
    <property type="entry name" value="G6P_Isomerase_C"/>
</dbReference>
<evidence type="ECO:0000256" key="1">
    <source>
        <dbReference type="ARBA" id="ARBA00004926"/>
    </source>
</evidence>
<dbReference type="EC" id="5.3.1.9" evidence="7"/>
<dbReference type="EMBL" id="FKBS01000014">
    <property type="protein sequence ID" value="SAI27098.1"/>
    <property type="molecule type" value="Genomic_DNA"/>
</dbReference>
<evidence type="ECO:0000256" key="5">
    <source>
        <dbReference type="ARBA" id="ARBA00023235"/>
    </source>
</evidence>
<comment type="pathway">
    <text evidence="7">Carbohydrate biosynthesis; gluconeogenesis.</text>
</comment>
<comment type="similarity">
    <text evidence="2 7 8">Belongs to the GPI family.</text>
</comment>
<dbReference type="PANTHER" id="PTHR11469">
    <property type="entry name" value="GLUCOSE-6-PHOSPHATE ISOMERASE"/>
    <property type="match status" value="1"/>
</dbReference>
<dbReference type="SUPFAM" id="SSF53697">
    <property type="entry name" value="SIS domain"/>
    <property type="match status" value="1"/>
</dbReference>
<dbReference type="Gene3D" id="3.40.50.10490">
    <property type="entry name" value="Glucose-6-phosphate isomerase like protein, domain 1"/>
    <property type="match status" value="2"/>
</dbReference>
<dbReference type="NCBIfam" id="NF001211">
    <property type="entry name" value="PRK00179.1"/>
    <property type="match status" value="1"/>
</dbReference>
<dbReference type="UniPathway" id="UPA00109">
    <property type="reaction ID" value="UER00181"/>
</dbReference>
<dbReference type="GO" id="GO:0006096">
    <property type="term" value="P:glycolytic process"/>
    <property type="evidence" value="ECO:0007669"/>
    <property type="project" value="UniProtKB-UniRule"/>
</dbReference>
<dbReference type="InterPro" id="IPR035476">
    <property type="entry name" value="SIS_PGI_1"/>
</dbReference>
<dbReference type="RefSeq" id="WP_066411460.1">
    <property type="nucleotide sequence ID" value="NZ_FKBS01000014.1"/>
</dbReference>
<comment type="catalytic activity">
    <reaction evidence="6 7 8">
        <text>alpha-D-glucose 6-phosphate = beta-D-fructose 6-phosphate</text>
        <dbReference type="Rhea" id="RHEA:11816"/>
        <dbReference type="ChEBI" id="CHEBI:57634"/>
        <dbReference type="ChEBI" id="CHEBI:58225"/>
        <dbReference type="EC" id="5.3.1.9"/>
    </reaction>
</comment>
<dbReference type="PROSITE" id="PS00174">
    <property type="entry name" value="P_GLUCOSE_ISOMERASE_2"/>
    <property type="match status" value="1"/>
</dbReference>
<reference evidence="9 10" key="1">
    <citation type="submission" date="2016-03" db="EMBL/GenBank/DDBJ databases">
        <authorList>
            <consortium name="Pathogen Informatics"/>
        </authorList>
    </citation>
    <scope>NUCLEOTIDE SEQUENCE [LARGE SCALE GENOMIC DNA]</scope>
    <source>
        <strain evidence="9 10">NCTC13364</strain>
    </source>
</reference>
<evidence type="ECO:0000256" key="3">
    <source>
        <dbReference type="ARBA" id="ARBA00022432"/>
    </source>
</evidence>
<protein>
    <recommendedName>
        <fullName evidence="7">Glucose-6-phosphate isomerase</fullName>
        <shortName evidence="7">GPI</shortName>
        <ecNumber evidence="7">5.3.1.9</ecNumber>
    </recommendedName>
    <alternativeName>
        <fullName evidence="7">Phosphoglucose isomerase</fullName>
        <shortName evidence="7">PGI</shortName>
    </alternativeName>
    <alternativeName>
        <fullName evidence="7">Phosphohexose isomerase</fullName>
        <shortName evidence="7">PHI</shortName>
    </alternativeName>
</protein>
<dbReference type="GO" id="GO:0004347">
    <property type="term" value="F:glucose-6-phosphate isomerase activity"/>
    <property type="evidence" value="ECO:0007669"/>
    <property type="project" value="UniProtKB-UniRule"/>
</dbReference>
<evidence type="ECO:0000256" key="2">
    <source>
        <dbReference type="ARBA" id="ARBA00006604"/>
    </source>
</evidence>
<dbReference type="Pfam" id="PF00342">
    <property type="entry name" value="PGI"/>
    <property type="match status" value="1"/>
</dbReference>
<dbReference type="InterPro" id="IPR001672">
    <property type="entry name" value="G6P_Isomerase"/>
</dbReference>
<dbReference type="InterPro" id="IPR018189">
    <property type="entry name" value="Phosphoglucose_isomerase_CS"/>
</dbReference>
<gene>
    <name evidence="7 9" type="primary">pgi</name>
    <name evidence="9" type="ORF">SAMEA1982600_02134</name>
</gene>
<dbReference type="Proteomes" id="UP000077037">
    <property type="component" value="Unassembled WGS sequence"/>
</dbReference>
<dbReference type="InterPro" id="IPR035482">
    <property type="entry name" value="SIS_PGI_2"/>
</dbReference>
<comment type="function">
    <text evidence="7">Catalyzes the reversible isomerization of glucose-6-phosphate to fructose-6-phosphate.</text>
</comment>
<dbReference type="CDD" id="cd05015">
    <property type="entry name" value="SIS_PGI_1"/>
    <property type="match status" value="1"/>
</dbReference>
<evidence type="ECO:0000256" key="4">
    <source>
        <dbReference type="ARBA" id="ARBA00023152"/>
    </source>
</evidence>
<organism evidence="9 10">
    <name type="scientific">Bordetella ansorpii</name>
    <dbReference type="NCBI Taxonomy" id="288768"/>
    <lineage>
        <taxon>Bacteria</taxon>
        <taxon>Pseudomonadati</taxon>
        <taxon>Pseudomonadota</taxon>
        <taxon>Betaproteobacteria</taxon>
        <taxon>Burkholderiales</taxon>
        <taxon>Alcaligenaceae</taxon>
        <taxon>Bordetella</taxon>
    </lineage>
</organism>
<keyword evidence="5 7" id="KW-0413">Isomerase</keyword>
<name>A0A157P0T5_9BORD</name>
<proteinExistence type="inferred from homology"/>
<dbReference type="PROSITE" id="PS00765">
    <property type="entry name" value="P_GLUCOSE_ISOMERASE_1"/>
    <property type="match status" value="1"/>
</dbReference>
<dbReference type="GO" id="GO:0097367">
    <property type="term" value="F:carbohydrate derivative binding"/>
    <property type="evidence" value="ECO:0007669"/>
    <property type="project" value="InterPro"/>
</dbReference>
<evidence type="ECO:0000313" key="9">
    <source>
        <dbReference type="EMBL" id="SAI27098.1"/>
    </source>
</evidence>